<protein>
    <recommendedName>
        <fullName evidence="4">Probable endolytic peptidoglycan transglycosylase RlpA</fullName>
        <ecNumber evidence="4">4.2.2.-</ecNumber>
    </recommendedName>
</protein>
<dbReference type="PROSITE" id="PS51724">
    <property type="entry name" value="SPOR"/>
    <property type="match status" value="1"/>
</dbReference>
<comment type="similarity">
    <text evidence="4 5">Belongs to the RlpA family.</text>
</comment>
<feature type="transmembrane region" description="Helical" evidence="6">
    <location>
        <begin position="12"/>
        <end position="34"/>
    </location>
</feature>
<keyword evidence="4" id="KW-0564">Palmitate</keyword>
<dbReference type="KEGG" id="dli:dnl_08770"/>
<dbReference type="Gene3D" id="3.30.70.1070">
    <property type="entry name" value="Sporulation related repeat"/>
    <property type="match status" value="1"/>
</dbReference>
<dbReference type="SUPFAM" id="SSF110997">
    <property type="entry name" value="Sporulation related repeat"/>
    <property type="match status" value="1"/>
</dbReference>
<evidence type="ECO:0000256" key="1">
    <source>
        <dbReference type="ARBA" id="ARBA00022729"/>
    </source>
</evidence>
<accession>A0A975B4I6</accession>
<comment type="subcellular location">
    <subcellularLocation>
        <location evidence="4">Cell membrane</location>
        <topology evidence="4">Lipid-anchor</topology>
    </subcellularLocation>
</comment>
<dbReference type="InterPro" id="IPR007730">
    <property type="entry name" value="SPOR-like_dom"/>
</dbReference>
<gene>
    <name evidence="4 8" type="primary">rlpA</name>
    <name evidence="8" type="ORF">dnl_08770</name>
</gene>
<dbReference type="Gene3D" id="2.40.40.10">
    <property type="entry name" value="RlpA-like domain"/>
    <property type="match status" value="1"/>
</dbReference>
<dbReference type="GO" id="GO:0005886">
    <property type="term" value="C:plasma membrane"/>
    <property type="evidence" value="ECO:0007669"/>
    <property type="project" value="UniProtKB-SubCell"/>
</dbReference>
<evidence type="ECO:0000256" key="5">
    <source>
        <dbReference type="RuleBase" id="RU003495"/>
    </source>
</evidence>
<dbReference type="InterPro" id="IPR036680">
    <property type="entry name" value="SPOR-like_sf"/>
</dbReference>
<keyword evidence="4 6" id="KW-0472">Membrane</keyword>
<dbReference type="Pfam" id="PF03330">
    <property type="entry name" value="DPBB_1"/>
    <property type="match status" value="1"/>
</dbReference>
<organism evidence="8 9">
    <name type="scientific">Desulfonema limicola</name>
    <dbReference type="NCBI Taxonomy" id="45656"/>
    <lineage>
        <taxon>Bacteria</taxon>
        <taxon>Pseudomonadati</taxon>
        <taxon>Thermodesulfobacteriota</taxon>
        <taxon>Desulfobacteria</taxon>
        <taxon>Desulfobacterales</taxon>
        <taxon>Desulfococcaceae</taxon>
        <taxon>Desulfonema</taxon>
    </lineage>
</organism>
<keyword evidence="4" id="KW-0449">Lipoprotein</keyword>
<dbReference type="InterPro" id="IPR009009">
    <property type="entry name" value="RlpA-like_DPBB"/>
</dbReference>
<dbReference type="HAMAP" id="MF_02071">
    <property type="entry name" value="RlpA"/>
    <property type="match status" value="1"/>
</dbReference>
<evidence type="ECO:0000313" key="9">
    <source>
        <dbReference type="Proteomes" id="UP000663720"/>
    </source>
</evidence>
<dbReference type="SUPFAM" id="SSF50685">
    <property type="entry name" value="Barwin-like endoglucanases"/>
    <property type="match status" value="1"/>
</dbReference>
<keyword evidence="6" id="KW-1133">Transmembrane helix</keyword>
<dbReference type="InterPro" id="IPR036908">
    <property type="entry name" value="RlpA-like_sf"/>
</dbReference>
<evidence type="ECO:0000313" key="8">
    <source>
        <dbReference type="EMBL" id="QTA78653.1"/>
    </source>
</evidence>
<dbReference type="InterPro" id="IPR034718">
    <property type="entry name" value="RlpA"/>
</dbReference>
<dbReference type="GO" id="GO:0008932">
    <property type="term" value="F:lytic endotransglycosylase activity"/>
    <property type="evidence" value="ECO:0007669"/>
    <property type="project" value="UniProtKB-UniRule"/>
</dbReference>
<keyword evidence="4" id="KW-1003">Cell membrane</keyword>
<dbReference type="InterPro" id="IPR012997">
    <property type="entry name" value="RplA"/>
</dbReference>
<dbReference type="Pfam" id="PF05036">
    <property type="entry name" value="SPOR"/>
    <property type="match status" value="1"/>
</dbReference>
<feature type="domain" description="SPOR" evidence="7">
    <location>
        <begin position="196"/>
        <end position="277"/>
    </location>
</feature>
<dbReference type="GO" id="GO:0042834">
    <property type="term" value="F:peptidoglycan binding"/>
    <property type="evidence" value="ECO:0007669"/>
    <property type="project" value="InterPro"/>
</dbReference>
<dbReference type="EC" id="4.2.2.-" evidence="4"/>
<keyword evidence="1" id="KW-0732">Signal</keyword>
<dbReference type="GO" id="GO:0071555">
    <property type="term" value="P:cell wall organization"/>
    <property type="evidence" value="ECO:0007669"/>
    <property type="project" value="UniProtKB-KW"/>
</dbReference>
<evidence type="ECO:0000256" key="3">
    <source>
        <dbReference type="ARBA" id="ARBA00023316"/>
    </source>
</evidence>
<dbReference type="CDD" id="cd22268">
    <property type="entry name" value="DPBB_RlpA-like"/>
    <property type="match status" value="1"/>
</dbReference>
<dbReference type="GO" id="GO:0000270">
    <property type="term" value="P:peptidoglycan metabolic process"/>
    <property type="evidence" value="ECO:0007669"/>
    <property type="project" value="UniProtKB-UniRule"/>
</dbReference>
<keyword evidence="9" id="KW-1185">Reference proteome</keyword>
<keyword evidence="3 4" id="KW-0961">Cell wall biogenesis/degradation</keyword>
<sequence>MKNSHFKKDCILVVSFFIKLIIVITFFAGCTSTLSPPMQKPAVKKIKRPRPENKLPDYYSGDQESRPYKVLGKWYRPLAHADGFQQQGIASWYGEDFHGKPTSSGEIYNMYGISAAHKILPLNTYVRVRNLQNGKTIDLRINDRGPFVSGRVIDLSYGAAQQLEIIGPGTAPVEVIALGTPLSNNKGKKKRYKPLDYNKGSFSIQVGAFGDRVNAEKVAGELIGFYKYAKIKPLMAQDKNQTLYRVIVGKCSSLQQAEQYEYLLKNKGFHDAFTIAE</sequence>
<dbReference type="NCBIfam" id="TIGR00413">
    <property type="entry name" value="rlpA"/>
    <property type="match status" value="1"/>
</dbReference>
<dbReference type="RefSeq" id="WP_207690483.1">
    <property type="nucleotide sequence ID" value="NZ_CP061799.1"/>
</dbReference>
<dbReference type="PROSITE" id="PS51257">
    <property type="entry name" value="PROKAR_LIPOPROTEIN"/>
    <property type="match status" value="1"/>
</dbReference>
<proteinExistence type="inferred from homology"/>
<evidence type="ECO:0000256" key="4">
    <source>
        <dbReference type="HAMAP-Rule" id="MF_02071"/>
    </source>
</evidence>
<dbReference type="Proteomes" id="UP000663720">
    <property type="component" value="Chromosome"/>
</dbReference>
<comment type="function">
    <text evidence="4">Lytic transglycosylase with a strong preference for naked glycan strands that lack stem peptides.</text>
</comment>
<dbReference type="AlphaFoldDB" id="A0A975B4I6"/>
<reference evidence="8" key="1">
    <citation type="journal article" date="2021" name="Microb. Physiol.">
        <title>Proteogenomic Insights into the Physiology of Marine, Sulfate-Reducing, Filamentous Desulfonema limicola and Desulfonema magnum.</title>
        <authorList>
            <person name="Schnaars V."/>
            <person name="Wohlbrand L."/>
            <person name="Scheve S."/>
            <person name="Hinrichs C."/>
            <person name="Reinhardt R."/>
            <person name="Rabus R."/>
        </authorList>
    </citation>
    <scope>NUCLEOTIDE SEQUENCE</scope>
    <source>
        <strain evidence="8">5ac10</strain>
    </source>
</reference>
<keyword evidence="2 4" id="KW-0456">Lyase</keyword>
<dbReference type="EMBL" id="CP061799">
    <property type="protein sequence ID" value="QTA78653.1"/>
    <property type="molecule type" value="Genomic_DNA"/>
</dbReference>
<dbReference type="PANTHER" id="PTHR34183">
    <property type="entry name" value="ENDOLYTIC PEPTIDOGLYCAN TRANSGLYCOSYLASE RLPA"/>
    <property type="match status" value="1"/>
</dbReference>
<evidence type="ECO:0000256" key="6">
    <source>
        <dbReference type="SAM" id="Phobius"/>
    </source>
</evidence>
<evidence type="ECO:0000259" key="7">
    <source>
        <dbReference type="PROSITE" id="PS51724"/>
    </source>
</evidence>
<name>A0A975B4I6_9BACT</name>
<keyword evidence="6" id="KW-0812">Transmembrane</keyword>
<dbReference type="PANTHER" id="PTHR34183:SF1">
    <property type="entry name" value="ENDOLYTIC PEPTIDOGLYCAN TRANSGLYCOSYLASE RLPA"/>
    <property type="match status" value="1"/>
</dbReference>
<evidence type="ECO:0000256" key="2">
    <source>
        <dbReference type="ARBA" id="ARBA00023239"/>
    </source>
</evidence>